<dbReference type="GO" id="GO:0005737">
    <property type="term" value="C:cytoplasm"/>
    <property type="evidence" value="ECO:0007669"/>
    <property type="project" value="TreeGrafter"/>
</dbReference>
<comment type="caution">
    <text evidence="4">The sequence shown here is derived from an EMBL/GenBank/DDBJ whole genome shotgun (WGS) entry which is preliminary data.</text>
</comment>
<name>A0A937RB79_9ACTN</name>
<gene>
    <name evidence="4" type="ORF">I7412_07940</name>
</gene>
<evidence type="ECO:0000313" key="5">
    <source>
        <dbReference type="Proteomes" id="UP000604475"/>
    </source>
</evidence>
<evidence type="ECO:0000313" key="4">
    <source>
        <dbReference type="EMBL" id="MBL7627097.1"/>
    </source>
</evidence>
<accession>A0A937RB79</accession>
<reference evidence="4" key="1">
    <citation type="submission" date="2020-12" db="EMBL/GenBank/DDBJ databases">
        <title>Genomic characterization of non-nitrogen-fixing Frankia strains.</title>
        <authorList>
            <person name="Carlos-Shanley C."/>
            <person name="Guerra T."/>
            <person name="Hahn D."/>
        </authorList>
    </citation>
    <scope>NUCLEOTIDE SEQUENCE</scope>
    <source>
        <strain evidence="4">CN6</strain>
    </source>
</reference>
<dbReference type="SMART" id="SM00421">
    <property type="entry name" value="HTH_LUXR"/>
    <property type="match status" value="1"/>
</dbReference>
<dbReference type="Gene3D" id="1.10.10.10">
    <property type="entry name" value="Winged helix-like DNA-binding domain superfamily/Winged helix DNA-binding domain"/>
    <property type="match status" value="1"/>
</dbReference>
<dbReference type="InterPro" id="IPR016032">
    <property type="entry name" value="Sig_transdc_resp-reg_C-effctor"/>
</dbReference>
<dbReference type="PANTHER" id="PTHR16305">
    <property type="entry name" value="TESTICULAR SOLUBLE ADENYLYL CYCLASE"/>
    <property type="match status" value="1"/>
</dbReference>
<dbReference type="InterPro" id="IPR036388">
    <property type="entry name" value="WH-like_DNA-bd_sf"/>
</dbReference>
<keyword evidence="2" id="KW-0067">ATP-binding</keyword>
<dbReference type="Proteomes" id="UP000604475">
    <property type="component" value="Unassembled WGS sequence"/>
</dbReference>
<dbReference type="CDD" id="cd06170">
    <property type="entry name" value="LuxR_C_like"/>
    <property type="match status" value="1"/>
</dbReference>
<proteinExistence type="predicted"/>
<evidence type="ECO:0000259" key="3">
    <source>
        <dbReference type="PROSITE" id="PS50043"/>
    </source>
</evidence>
<dbReference type="EMBL" id="JAEACQ010000155">
    <property type="protein sequence ID" value="MBL7627097.1"/>
    <property type="molecule type" value="Genomic_DNA"/>
</dbReference>
<evidence type="ECO:0000256" key="2">
    <source>
        <dbReference type="ARBA" id="ARBA00022840"/>
    </source>
</evidence>
<dbReference type="PROSITE" id="PS50043">
    <property type="entry name" value="HTH_LUXR_2"/>
    <property type="match status" value="1"/>
</dbReference>
<dbReference type="PRINTS" id="PR00038">
    <property type="entry name" value="HTHLUXR"/>
</dbReference>
<dbReference type="InterPro" id="IPR000792">
    <property type="entry name" value="Tscrpt_reg_LuxR_C"/>
</dbReference>
<keyword evidence="5" id="KW-1185">Reference proteome</keyword>
<evidence type="ECO:0000256" key="1">
    <source>
        <dbReference type="ARBA" id="ARBA00022741"/>
    </source>
</evidence>
<dbReference type="RefSeq" id="WP_203001737.1">
    <property type="nucleotide sequence ID" value="NZ_JADWYU010000219.1"/>
</dbReference>
<dbReference type="Pfam" id="PF00196">
    <property type="entry name" value="GerE"/>
    <property type="match status" value="1"/>
</dbReference>
<sequence>MGEPGLVGRRRERVAMSGWLDAAFGGAPALVLCGGEPGIGKTRLATEAADLAAAAGALTRWARAHEGVGTPPFWLWRQLLRSDLAGEGSGPPDLPTMIEAYSEADRFALFDAVVRRVFALAERRGLLLVVEDAQWADEPSLLLLRYLARELRGARLLVLVTYRTVGAGDAAAWRGVLPDLGREPVTMQVPLAGLDEAETAHLVRAVTGAAVADDVASDVHRRTSGNPFFVRELARMLTTDVTLSGRRLPASLVDVVGQRAAGLSEPARRMLGAAAVLGEQFSVATIAAMVATSPLGCLPPLEEAAGAGLVVAADTPGDWRFAHALVCEAIEADTPAQERVRLHRSAAEALERVYAEQIDDRLADIARHWAAAALDDPAPAVAWARRAAAAALRSLAYEESARLYQVALDAGGPTIDQRLRCDLLIGLAGARWRARDMELCRATTTEAIALARRIGRADLIAEAALGVEPVGTMTWDLEVRRWCDEALAGLDPADLARRARLLARSAEASVYLNDSAAAEEASREALALADGVDDPIVVIAALRSRQLCRSGPEHVDERGGIADRMTEIGRALRRPREEMWGRLWRIDTFWERGDLAAVTAELPRLGWCVDQVGGPIARWHLLVTRAALAGALGRYDEALEVSRVAYETLPAANHPTAFGVYSALLVVVAAHVGHERVAASQPPDLPTYLTPARGEARNAPFRGHLGTAYQLVLAGRREDALAVYLRAGPVDSWPPPAPYWRVPIRVLGSRVAVALGRRPDVERLYDPLLAERGRFAVGGAGTANYLGPVELHLGQSAAFLGRLDDAVVDLDAALAYCRAAGAAGFAVETACELAAALTRRAHPGDLDRARQLLDEAEQAAGQLGMDPWASRARDLLAAMPRAADARPPAASPLSPREAEVAELVAGGLTNRQIAAKLFISERTAQTHVQHILTRLGFSSRTQIATWVSTRHQPPGP</sequence>
<dbReference type="AlphaFoldDB" id="A0A937RB79"/>
<dbReference type="Pfam" id="PF13191">
    <property type="entry name" value="AAA_16"/>
    <property type="match status" value="1"/>
</dbReference>
<dbReference type="GO" id="GO:0003677">
    <property type="term" value="F:DNA binding"/>
    <property type="evidence" value="ECO:0007669"/>
    <property type="project" value="InterPro"/>
</dbReference>
<dbReference type="PANTHER" id="PTHR16305:SF35">
    <property type="entry name" value="TRANSCRIPTIONAL ACTIVATOR DOMAIN"/>
    <property type="match status" value="1"/>
</dbReference>
<dbReference type="SUPFAM" id="SSF52540">
    <property type="entry name" value="P-loop containing nucleoside triphosphate hydrolases"/>
    <property type="match status" value="1"/>
</dbReference>
<dbReference type="GO" id="GO:0004016">
    <property type="term" value="F:adenylate cyclase activity"/>
    <property type="evidence" value="ECO:0007669"/>
    <property type="project" value="TreeGrafter"/>
</dbReference>
<protein>
    <submittedName>
        <fullName evidence="4">AAA family ATPase</fullName>
    </submittedName>
</protein>
<keyword evidence="1" id="KW-0547">Nucleotide-binding</keyword>
<organism evidence="4 5">
    <name type="scientific">Frankia nepalensis</name>
    <dbReference type="NCBI Taxonomy" id="1836974"/>
    <lineage>
        <taxon>Bacteria</taxon>
        <taxon>Bacillati</taxon>
        <taxon>Actinomycetota</taxon>
        <taxon>Actinomycetes</taxon>
        <taxon>Frankiales</taxon>
        <taxon>Frankiaceae</taxon>
        <taxon>Frankia</taxon>
    </lineage>
</organism>
<dbReference type="GO" id="GO:0005524">
    <property type="term" value="F:ATP binding"/>
    <property type="evidence" value="ECO:0007669"/>
    <property type="project" value="UniProtKB-KW"/>
</dbReference>
<feature type="domain" description="HTH luxR-type" evidence="3">
    <location>
        <begin position="886"/>
        <end position="951"/>
    </location>
</feature>
<dbReference type="InterPro" id="IPR027417">
    <property type="entry name" value="P-loop_NTPase"/>
</dbReference>
<dbReference type="GO" id="GO:0006355">
    <property type="term" value="P:regulation of DNA-templated transcription"/>
    <property type="evidence" value="ECO:0007669"/>
    <property type="project" value="InterPro"/>
</dbReference>
<dbReference type="InterPro" id="IPR041664">
    <property type="entry name" value="AAA_16"/>
</dbReference>
<dbReference type="SUPFAM" id="SSF46894">
    <property type="entry name" value="C-terminal effector domain of the bipartite response regulators"/>
    <property type="match status" value="1"/>
</dbReference>